<evidence type="ECO:0000256" key="1">
    <source>
        <dbReference type="SAM" id="MobiDB-lite"/>
    </source>
</evidence>
<keyword evidence="3" id="KW-1185">Reference proteome</keyword>
<dbReference type="Proteomes" id="UP000244855">
    <property type="component" value="Unassembled WGS sequence"/>
</dbReference>
<feature type="compositionally biased region" description="Basic and acidic residues" evidence="1">
    <location>
        <begin position="79"/>
        <end position="96"/>
    </location>
</feature>
<sequence>MATAKDYSKTVLTANRRFFYNARPAFSVCQRHLQEFQFLNNSDPGIVRRNARSWVYRNKQQQPPPEKAVWKNVRNRERKKNEREAGLDAQKQEKRLPGLNTTMNPSISIVTGLLDPFDALPRVGCNINHILEYCKLAAG</sequence>
<protein>
    <submittedName>
        <fullName evidence="2">Uncharacterized protein</fullName>
    </submittedName>
</protein>
<organism evidence="2 3">
    <name type="scientific">Periconia macrospinosa</name>
    <dbReference type="NCBI Taxonomy" id="97972"/>
    <lineage>
        <taxon>Eukaryota</taxon>
        <taxon>Fungi</taxon>
        <taxon>Dikarya</taxon>
        <taxon>Ascomycota</taxon>
        <taxon>Pezizomycotina</taxon>
        <taxon>Dothideomycetes</taxon>
        <taxon>Pleosporomycetidae</taxon>
        <taxon>Pleosporales</taxon>
        <taxon>Massarineae</taxon>
        <taxon>Periconiaceae</taxon>
        <taxon>Periconia</taxon>
    </lineage>
</organism>
<reference evidence="2 3" key="1">
    <citation type="journal article" date="2018" name="Sci. Rep.">
        <title>Comparative genomics provides insights into the lifestyle and reveals functional heterogeneity of dark septate endophytic fungi.</title>
        <authorList>
            <person name="Knapp D.G."/>
            <person name="Nemeth J.B."/>
            <person name="Barry K."/>
            <person name="Hainaut M."/>
            <person name="Henrissat B."/>
            <person name="Johnson J."/>
            <person name="Kuo A."/>
            <person name="Lim J.H.P."/>
            <person name="Lipzen A."/>
            <person name="Nolan M."/>
            <person name="Ohm R.A."/>
            <person name="Tamas L."/>
            <person name="Grigoriev I.V."/>
            <person name="Spatafora J.W."/>
            <person name="Nagy L.G."/>
            <person name="Kovacs G.M."/>
        </authorList>
    </citation>
    <scope>NUCLEOTIDE SEQUENCE [LARGE SCALE GENOMIC DNA]</scope>
    <source>
        <strain evidence="2 3">DSE2036</strain>
    </source>
</reference>
<proteinExistence type="predicted"/>
<dbReference type="AlphaFoldDB" id="A0A2V1D436"/>
<evidence type="ECO:0000313" key="2">
    <source>
        <dbReference type="EMBL" id="PVH92807.1"/>
    </source>
</evidence>
<gene>
    <name evidence="2" type="ORF">DM02DRAFT_635074</name>
</gene>
<accession>A0A2V1D436</accession>
<dbReference type="EMBL" id="KZ805646">
    <property type="protein sequence ID" value="PVH92807.1"/>
    <property type="molecule type" value="Genomic_DNA"/>
</dbReference>
<name>A0A2V1D436_9PLEO</name>
<feature type="region of interest" description="Disordered" evidence="1">
    <location>
        <begin position="73"/>
        <end position="100"/>
    </location>
</feature>
<evidence type="ECO:0000313" key="3">
    <source>
        <dbReference type="Proteomes" id="UP000244855"/>
    </source>
</evidence>